<evidence type="ECO:0000313" key="2">
    <source>
        <dbReference type="EMBL" id="AMW12263.1"/>
    </source>
</evidence>
<evidence type="ECO:0000256" key="1">
    <source>
        <dbReference type="SAM" id="MobiDB-lite"/>
    </source>
</evidence>
<accession>A0A143C494</accession>
<feature type="compositionally biased region" description="Basic and acidic residues" evidence="1">
    <location>
        <begin position="115"/>
        <end position="125"/>
    </location>
</feature>
<reference evidence="3" key="1">
    <citation type="submission" date="2016-04" db="EMBL/GenBank/DDBJ databases">
        <authorList>
            <person name="Zhang B."/>
        </authorList>
    </citation>
    <scope>NUCLEOTIDE SEQUENCE [LARGE SCALE GENOMIC DNA]</scope>
    <source>
        <strain evidence="3">S10</strain>
    </source>
</reference>
<feature type="compositionally biased region" description="Low complexity" evidence="1">
    <location>
        <begin position="15"/>
        <end position="33"/>
    </location>
</feature>
<gene>
    <name evidence="2" type="ORF">A4E84_23875</name>
</gene>
<keyword evidence="3" id="KW-1185">Reference proteome</keyword>
<dbReference type="RefSeq" id="WP_062928540.1">
    <property type="nucleotide sequence ID" value="NZ_CP015098.1"/>
</dbReference>
<protein>
    <submittedName>
        <fullName evidence="2">Uncharacterized protein</fullName>
    </submittedName>
</protein>
<sequence length="521" mass="53484">MSRLSREKKREQKQAAHAATPAAPIDVHVPGPGTDVGGGTGGVSDGALVGGVPVFAAPGEEIQRAVLNRLHHIALATGRPVLATIRDERIGYVVPLQVDPDGSSHFTAEPVATDPPERQHARGDATRTPPVPQHARSEAPAPPEPQHPRSDSATHVLRPAPESGRGVAPTFPLRAVPEPQPAEGPVPTFELRAVPEQAEPAPEDAPPVSGVAMPPGTVVPAAEDMPPVSGVAMPPGTVVPAAEDMPPVSGVAMPPGTVVPAPEDMPPVSGAAMPPGTVVPAPEDMPPVSGAAMPPGTVAPPTGEFGPPPPMDARPLPVPEAQPAPRPAPVPEDALIAADPDPKPTPPRGFDAVAEAVLGDEPLTAPGDPAAPALLAEPMARINEAVKEGRIEAASGLAEQTVVQASATLGPEHPEVLRLGELTAYIAYLAGDPLRAFRLSLGLAAARRRAGDPEAAYGNVESAATAWRAVRDPALGLELGRDLIGLWTELAAEDGPAAEEVEQLESARARMGRLTERARNQ</sequence>
<feature type="region of interest" description="Disordered" evidence="1">
    <location>
        <begin position="291"/>
        <end position="345"/>
    </location>
</feature>
<evidence type="ECO:0000313" key="3">
    <source>
        <dbReference type="Proteomes" id="UP000076096"/>
    </source>
</evidence>
<feature type="region of interest" description="Disordered" evidence="1">
    <location>
        <begin position="1"/>
        <end position="42"/>
    </location>
</feature>
<dbReference type="KEGG" id="stsi:A4E84_23875"/>
<dbReference type="EMBL" id="CP015098">
    <property type="protein sequence ID" value="AMW12263.1"/>
    <property type="molecule type" value="Genomic_DNA"/>
</dbReference>
<proteinExistence type="predicted"/>
<dbReference type="AlphaFoldDB" id="A0A143C494"/>
<organism evidence="2 3">
    <name type="scientific">Streptomyces qaidamensis</name>
    <dbReference type="NCBI Taxonomy" id="1783515"/>
    <lineage>
        <taxon>Bacteria</taxon>
        <taxon>Bacillati</taxon>
        <taxon>Actinomycetota</taxon>
        <taxon>Actinomycetes</taxon>
        <taxon>Kitasatosporales</taxon>
        <taxon>Streptomycetaceae</taxon>
        <taxon>Streptomyces</taxon>
        <taxon>Streptomyces aurantiacus group</taxon>
    </lineage>
</organism>
<dbReference type="STRING" id="1783515.A4E84_23875"/>
<feature type="compositionally biased region" description="Pro residues" evidence="1">
    <location>
        <begin position="306"/>
        <end position="330"/>
    </location>
</feature>
<dbReference type="Proteomes" id="UP000076096">
    <property type="component" value="Chromosome"/>
</dbReference>
<feature type="region of interest" description="Disordered" evidence="1">
    <location>
        <begin position="98"/>
        <end position="187"/>
    </location>
</feature>
<feature type="compositionally biased region" description="Basic and acidic residues" evidence="1">
    <location>
        <begin position="1"/>
        <end position="14"/>
    </location>
</feature>
<name>A0A143C494_9ACTN</name>